<dbReference type="AlphaFoldDB" id="A0AA41S589"/>
<dbReference type="GO" id="GO:0032454">
    <property type="term" value="F:histone H3K9 demethylase activity"/>
    <property type="evidence" value="ECO:0007669"/>
    <property type="project" value="InterPro"/>
</dbReference>
<dbReference type="PANTHER" id="PTHR12549:SF38">
    <property type="entry name" value="JMJC DOMAIN-CONTAINING HISTONE DEMETHYLASE 2, ISOFORM A"/>
    <property type="match status" value="1"/>
</dbReference>
<dbReference type="PROSITE" id="PS50089">
    <property type="entry name" value="ZF_RING_2"/>
    <property type="match status" value="1"/>
</dbReference>
<evidence type="ECO:0000256" key="6">
    <source>
        <dbReference type="SAM" id="MobiDB-lite"/>
    </source>
</evidence>
<evidence type="ECO:0000259" key="7">
    <source>
        <dbReference type="PROSITE" id="PS50089"/>
    </source>
</evidence>
<dbReference type="GO" id="GO:0000118">
    <property type="term" value="C:histone deacetylase complex"/>
    <property type="evidence" value="ECO:0007669"/>
    <property type="project" value="TreeGrafter"/>
</dbReference>
<dbReference type="PROSITE" id="PS51184">
    <property type="entry name" value="JMJC"/>
    <property type="match status" value="1"/>
</dbReference>
<sequence length="1142" mass="129725">MDSSSSDQVVKTRESKKQILKEPNRNQQRMKEREIVSVRGERELKTKTRTRDEMKKLDCGDKEKKEMKSFCKKPRIDSDRLFGESVEKRRNSGEEGQSRRGSVKKELNSSSLLVESSEKRQKKNSEEQQSNSSKRKIESSEDRKSVTKDVASRRKGGQSLMCHQCQRNDKGSVVFCSQPQCSKRFCYICLSKWYPDKTKEEIENRCPVCCCNCNCKACLRADIVIAKPLQTDPHVRLERLLYLIHRVLPLLRQIHMEQNFEIEMEAKIQGVEKDEIDVTRCKPGDDERQYCDNCNTSIVDFHRSCLNPECFYDLCLTCCRELRDGCQPGGGEAESSHRNFVVRAYGQGTDVKSKRNAPKKGSGSETEVVFEAKVCNKTKSSEFPEWKANADGSIPCPPKERGGCGVEKLALRRNFKNNWVGKLLTGAEELSNKCHFQDGDSFMGCSLCSEAKNDKNCSVVRQAAYRKSGHDNYVYCPDAVQLRDDETEHFQTHWMKGEPVIVRNVLEKTSGLSWEPMVMWRAFRETGAVRKLKEETKSVKAIDCLDWCEVEINIHQFFTGYLEGRMHRNRWPEMLKLKDWPSSTAFEDRLPRHGAEFIAALPYSDYTHPTCGLLNLATKLPESCLRPDLGPKTYIAYGFPEELGRGDSVTKLHCDMSDAVNVLTHTTEVKIAPWQLKNINKLRKLHEAEDFRDFGVSKIGTLDKFAGEGQKPPCRPEAEAMQALPIVNSCADSLDSPSLEKFSKGENELDKEPLKHISKEVIETGSAEAHYARDSLSEPKGISLGTLHLSDSLSSELSSRPEEHPVAQNPASPHREEHMSRIPVFGREGQELKFCSADCNDNQEPILMRKMSVGKKSESDVQQFKVQEKTLFCTTDDKDTVLPGYRDQETRTSDQRGVEGVSDVNAGNVDTDHFTNIVHDLDIEMASEKDLSTKEYVNTLISTASKKISSERNGIDISISVDNGVKESEEPDLNRVNLQGSDVSDIARGGAVWDIFRRQDVPKLTEYLHKHSKEFRHTNNLPVASVIHPIHDQIFYLNEQHKKQLKEEFNVEPWTFDQYLGEAVFIPAGCPHQVRNRQSCIKVAMDFVSPDNVQECIRLTEEFRLLPKGHRAKEDKLEVKKMTLYAVSAAVRDAGSLLSELK</sequence>
<name>A0AA41S589_PAPNU</name>
<keyword evidence="4" id="KW-0539">Nucleus</keyword>
<evidence type="ECO:0000256" key="4">
    <source>
        <dbReference type="ARBA" id="ARBA00023242"/>
    </source>
</evidence>
<dbReference type="GO" id="GO:0000785">
    <property type="term" value="C:chromatin"/>
    <property type="evidence" value="ECO:0007669"/>
    <property type="project" value="TreeGrafter"/>
</dbReference>
<feature type="region of interest" description="Disordered" evidence="6">
    <location>
        <begin position="793"/>
        <end position="817"/>
    </location>
</feature>
<dbReference type="EMBL" id="JAJJMA010102089">
    <property type="protein sequence ID" value="MCL7030462.1"/>
    <property type="molecule type" value="Genomic_DNA"/>
</dbReference>
<evidence type="ECO:0000256" key="5">
    <source>
        <dbReference type="PROSITE-ProRule" id="PRU00175"/>
    </source>
</evidence>
<feature type="compositionally biased region" description="Basic and acidic residues" evidence="6">
    <location>
        <begin position="116"/>
        <end position="126"/>
    </location>
</feature>
<evidence type="ECO:0000256" key="3">
    <source>
        <dbReference type="ARBA" id="ARBA00022723"/>
    </source>
</evidence>
<evidence type="ECO:0000256" key="2">
    <source>
        <dbReference type="ARBA" id="ARBA00006801"/>
    </source>
</evidence>
<dbReference type="SUPFAM" id="SSF51197">
    <property type="entry name" value="Clavaminate synthase-like"/>
    <property type="match status" value="1"/>
</dbReference>
<keyword evidence="5" id="KW-0862">Zinc</keyword>
<dbReference type="Proteomes" id="UP001177140">
    <property type="component" value="Unassembled WGS sequence"/>
</dbReference>
<evidence type="ECO:0000259" key="8">
    <source>
        <dbReference type="PROSITE" id="PS51184"/>
    </source>
</evidence>
<feature type="compositionally biased region" description="Basic and acidic residues" evidence="6">
    <location>
        <begin position="135"/>
        <end position="152"/>
    </location>
</feature>
<gene>
    <name evidence="9" type="ORF">MKW94_005312</name>
</gene>
<feature type="compositionally biased region" description="Basic and acidic residues" evidence="6">
    <location>
        <begin position="10"/>
        <end position="107"/>
    </location>
</feature>
<proteinExistence type="inferred from homology"/>
<protein>
    <submittedName>
        <fullName evidence="9">Uncharacterized protein</fullName>
    </submittedName>
</protein>
<dbReference type="GO" id="GO:0003712">
    <property type="term" value="F:transcription coregulator activity"/>
    <property type="evidence" value="ECO:0007669"/>
    <property type="project" value="TreeGrafter"/>
</dbReference>
<dbReference type="PANTHER" id="PTHR12549">
    <property type="entry name" value="JMJC DOMAIN-CONTAINING HISTONE DEMETHYLATION PROTEIN"/>
    <property type="match status" value="1"/>
</dbReference>
<dbReference type="SMART" id="SM00558">
    <property type="entry name" value="JmjC"/>
    <property type="match status" value="1"/>
</dbReference>
<keyword evidence="3" id="KW-0479">Metal-binding</keyword>
<accession>A0AA41S589</accession>
<feature type="compositionally biased region" description="Basic and acidic residues" evidence="6">
    <location>
        <begin position="883"/>
        <end position="897"/>
    </location>
</feature>
<comment type="similarity">
    <text evidence="2">Belongs to the JARID1 histone demethylase family.</text>
</comment>
<comment type="subcellular location">
    <subcellularLocation>
        <location evidence="1">Nucleus</location>
    </subcellularLocation>
</comment>
<dbReference type="InterPro" id="IPR001841">
    <property type="entry name" value="Znf_RING"/>
</dbReference>
<dbReference type="Pfam" id="PF02373">
    <property type="entry name" value="JmjC"/>
    <property type="match status" value="1"/>
</dbReference>
<dbReference type="GO" id="GO:0008270">
    <property type="term" value="F:zinc ion binding"/>
    <property type="evidence" value="ECO:0007669"/>
    <property type="project" value="UniProtKB-KW"/>
</dbReference>
<dbReference type="InterPro" id="IPR003347">
    <property type="entry name" value="JmjC_dom"/>
</dbReference>
<feature type="domain" description="RING-type" evidence="7">
    <location>
        <begin position="162"/>
        <end position="209"/>
    </location>
</feature>
<keyword evidence="5" id="KW-0863">Zinc-finger</keyword>
<reference evidence="9" key="1">
    <citation type="submission" date="2022-03" db="EMBL/GenBank/DDBJ databases">
        <title>A functionally conserved STORR gene fusion in Papaver species that diverged 16.8 million years ago.</title>
        <authorList>
            <person name="Catania T."/>
        </authorList>
    </citation>
    <scope>NUCLEOTIDE SEQUENCE</scope>
    <source>
        <strain evidence="9">S-191538</strain>
    </source>
</reference>
<dbReference type="FunFam" id="2.60.120.650:FF:000033">
    <property type="entry name" value="Transcription factor jumonji (JmjC) domain-containing protein"/>
    <property type="match status" value="1"/>
</dbReference>
<evidence type="ECO:0000256" key="1">
    <source>
        <dbReference type="ARBA" id="ARBA00004123"/>
    </source>
</evidence>
<evidence type="ECO:0000313" key="10">
    <source>
        <dbReference type="Proteomes" id="UP001177140"/>
    </source>
</evidence>
<feature type="domain" description="JmjC" evidence="8">
    <location>
        <begin position="609"/>
        <end position="1104"/>
    </location>
</feature>
<dbReference type="GO" id="GO:0031490">
    <property type="term" value="F:chromatin DNA binding"/>
    <property type="evidence" value="ECO:0007669"/>
    <property type="project" value="TreeGrafter"/>
</dbReference>
<organism evidence="9 10">
    <name type="scientific">Papaver nudicaule</name>
    <name type="common">Iceland poppy</name>
    <dbReference type="NCBI Taxonomy" id="74823"/>
    <lineage>
        <taxon>Eukaryota</taxon>
        <taxon>Viridiplantae</taxon>
        <taxon>Streptophyta</taxon>
        <taxon>Embryophyta</taxon>
        <taxon>Tracheophyta</taxon>
        <taxon>Spermatophyta</taxon>
        <taxon>Magnoliopsida</taxon>
        <taxon>Ranunculales</taxon>
        <taxon>Papaveraceae</taxon>
        <taxon>Papaveroideae</taxon>
        <taxon>Papaver</taxon>
    </lineage>
</organism>
<feature type="region of interest" description="Disordered" evidence="6">
    <location>
        <begin position="1"/>
        <end position="152"/>
    </location>
</feature>
<comment type="caution">
    <text evidence="9">The sequence shown here is derived from an EMBL/GenBank/DDBJ whole genome shotgun (WGS) entry which is preliminary data.</text>
</comment>
<dbReference type="CDD" id="cd02208">
    <property type="entry name" value="cupin_RmlC-like"/>
    <property type="match status" value="1"/>
</dbReference>
<dbReference type="Gene3D" id="2.60.120.650">
    <property type="entry name" value="Cupin"/>
    <property type="match status" value="2"/>
</dbReference>
<keyword evidence="10" id="KW-1185">Reference proteome</keyword>
<dbReference type="GO" id="GO:0006357">
    <property type="term" value="P:regulation of transcription by RNA polymerase II"/>
    <property type="evidence" value="ECO:0007669"/>
    <property type="project" value="TreeGrafter"/>
</dbReference>
<evidence type="ECO:0000313" key="9">
    <source>
        <dbReference type="EMBL" id="MCL7030462.1"/>
    </source>
</evidence>
<dbReference type="InterPro" id="IPR045109">
    <property type="entry name" value="LSDs-like"/>
</dbReference>
<feature type="region of interest" description="Disordered" evidence="6">
    <location>
        <begin position="883"/>
        <end position="906"/>
    </location>
</feature>